<keyword evidence="1" id="KW-0732">Signal</keyword>
<evidence type="ECO:0000313" key="2">
    <source>
        <dbReference type="EMBL" id="MCS0580608.1"/>
    </source>
</evidence>
<reference evidence="2 3" key="1">
    <citation type="submission" date="2022-08" db="EMBL/GenBank/DDBJ databases">
        <title>Reclassification of Massilia species as members of the genera Telluria, Duganella, Pseudoduganella, Mokoshia gen. nov. and Zemynaea gen. nov. using orthogonal and non-orthogonal genome-based approaches.</title>
        <authorList>
            <person name="Bowman J.P."/>
        </authorList>
    </citation>
    <scope>NUCLEOTIDE SEQUENCE [LARGE SCALE GENOMIC DNA]</scope>
    <source>
        <strain evidence="2 3">JCM 31316</strain>
    </source>
</reference>
<sequence length="49" mass="5201">MSRIIRTTLQCLSIALACAASAHAAPQGDSRAEVDFKSCAKPQYPHADV</sequence>
<dbReference type="Proteomes" id="UP001204151">
    <property type="component" value="Unassembled WGS sequence"/>
</dbReference>
<dbReference type="RefSeq" id="WP_258815272.1">
    <property type="nucleotide sequence ID" value="NZ_JANUGW010000002.1"/>
</dbReference>
<keyword evidence="3" id="KW-1185">Reference proteome</keyword>
<organism evidence="2 3">
    <name type="scientific">Massilia pinisoli</name>
    <dbReference type="NCBI Taxonomy" id="1772194"/>
    <lineage>
        <taxon>Bacteria</taxon>
        <taxon>Pseudomonadati</taxon>
        <taxon>Pseudomonadota</taxon>
        <taxon>Betaproteobacteria</taxon>
        <taxon>Burkholderiales</taxon>
        <taxon>Oxalobacteraceae</taxon>
        <taxon>Telluria group</taxon>
        <taxon>Massilia</taxon>
    </lineage>
</organism>
<dbReference type="PROSITE" id="PS51257">
    <property type="entry name" value="PROKAR_LIPOPROTEIN"/>
    <property type="match status" value="1"/>
</dbReference>
<evidence type="ECO:0000313" key="3">
    <source>
        <dbReference type="Proteomes" id="UP001204151"/>
    </source>
</evidence>
<protein>
    <submittedName>
        <fullName evidence="2">Uncharacterized protein</fullName>
    </submittedName>
</protein>
<gene>
    <name evidence="2" type="ORF">NX784_03295</name>
</gene>
<feature type="chain" id="PRO_5045131118" evidence="1">
    <location>
        <begin position="25"/>
        <end position="49"/>
    </location>
</feature>
<name>A0ABT1ZL25_9BURK</name>
<evidence type="ECO:0000256" key="1">
    <source>
        <dbReference type="SAM" id="SignalP"/>
    </source>
</evidence>
<comment type="caution">
    <text evidence="2">The sequence shown here is derived from an EMBL/GenBank/DDBJ whole genome shotgun (WGS) entry which is preliminary data.</text>
</comment>
<dbReference type="EMBL" id="JANUGW010000002">
    <property type="protein sequence ID" value="MCS0580608.1"/>
    <property type="molecule type" value="Genomic_DNA"/>
</dbReference>
<proteinExistence type="predicted"/>
<accession>A0ABT1ZL25</accession>
<feature type="signal peptide" evidence="1">
    <location>
        <begin position="1"/>
        <end position="24"/>
    </location>
</feature>